<keyword evidence="2" id="KW-1185">Reference proteome</keyword>
<organism evidence="1 2">
    <name type="scientific">Sphingomonas bisphenolicum</name>
    <dbReference type="NCBI Taxonomy" id="296544"/>
    <lineage>
        <taxon>Bacteria</taxon>
        <taxon>Pseudomonadati</taxon>
        <taxon>Pseudomonadota</taxon>
        <taxon>Alphaproteobacteria</taxon>
        <taxon>Sphingomonadales</taxon>
        <taxon>Sphingomonadaceae</taxon>
        <taxon>Sphingomonas</taxon>
    </lineage>
</organism>
<evidence type="ECO:0000313" key="2">
    <source>
        <dbReference type="Proteomes" id="UP001059971"/>
    </source>
</evidence>
<evidence type="ECO:0000313" key="1">
    <source>
        <dbReference type="EMBL" id="BBF70173.1"/>
    </source>
</evidence>
<reference evidence="1" key="1">
    <citation type="submission" date="2018-07" db="EMBL/GenBank/DDBJ databases">
        <title>Complete genome sequence of Sphingomonas bisphenolicum strain AO1, a bisphenol A degradative bacterium isolated from Japanese farm field.</title>
        <authorList>
            <person name="Murakami M."/>
            <person name="Koh M."/>
            <person name="Koba S."/>
            <person name="Matsumura Y."/>
        </authorList>
    </citation>
    <scope>NUCLEOTIDE SEQUENCE</scope>
    <source>
        <strain evidence="1">AO1</strain>
    </source>
</reference>
<name>A0ABM7G676_9SPHN</name>
<protein>
    <submittedName>
        <fullName evidence="1">Uncharacterized protein</fullName>
    </submittedName>
</protein>
<accession>A0ABM7G676</accession>
<proteinExistence type="predicted"/>
<dbReference type="EMBL" id="AP018817">
    <property type="protein sequence ID" value="BBF70173.1"/>
    <property type="molecule type" value="Genomic_DNA"/>
</dbReference>
<sequence>MPFDIFAEHPLGFDFANDAGDIGPQMSGIVGSSPCAGEAEGLAWIAGNDDMNAVAPWSAIEGFEIVPNRRRCQGRVFHPRHESGRCMSFPLDESHSAISGLCDMQAKIEACISCTERDAAKVVRLGM</sequence>
<gene>
    <name evidence="1" type="ORF">SBA_ch1_23730</name>
</gene>
<dbReference type="Proteomes" id="UP001059971">
    <property type="component" value="Chromosome 1"/>
</dbReference>